<organism evidence="2">
    <name type="scientific">Lichtheimia ramosa</name>
    <dbReference type="NCBI Taxonomy" id="688394"/>
    <lineage>
        <taxon>Eukaryota</taxon>
        <taxon>Fungi</taxon>
        <taxon>Fungi incertae sedis</taxon>
        <taxon>Mucoromycota</taxon>
        <taxon>Mucoromycotina</taxon>
        <taxon>Mucoromycetes</taxon>
        <taxon>Mucorales</taxon>
        <taxon>Lichtheimiaceae</taxon>
        <taxon>Lichtheimia</taxon>
    </lineage>
</organism>
<proteinExistence type="predicted"/>
<keyword evidence="1" id="KW-0732">Signal</keyword>
<dbReference type="AlphaFoldDB" id="A0A077WI00"/>
<feature type="chain" id="PRO_5001726272" description="Secreted protein" evidence="1">
    <location>
        <begin position="21"/>
        <end position="146"/>
    </location>
</feature>
<gene>
    <name evidence="2" type="ORF">LRAMOSA08775</name>
</gene>
<accession>A0A077WI00</accession>
<dbReference type="EMBL" id="LK023319">
    <property type="protein sequence ID" value="CDS06247.1"/>
    <property type="molecule type" value="Genomic_DNA"/>
</dbReference>
<feature type="signal peptide" evidence="1">
    <location>
        <begin position="1"/>
        <end position="20"/>
    </location>
</feature>
<evidence type="ECO:0000313" key="2">
    <source>
        <dbReference type="EMBL" id="CDS06247.1"/>
    </source>
</evidence>
<evidence type="ECO:0008006" key="3">
    <source>
        <dbReference type="Google" id="ProtNLM"/>
    </source>
</evidence>
<evidence type="ECO:0000256" key="1">
    <source>
        <dbReference type="SAM" id="SignalP"/>
    </source>
</evidence>
<reference evidence="2" key="1">
    <citation type="journal article" date="2014" name="Genome Announc.">
        <title>De novo whole-genome sequence and genome annotation of Lichtheimia ramosa.</title>
        <authorList>
            <person name="Linde J."/>
            <person name="Schwartze V."/>
            <person name="Binder U."/>
            <person name="Lass-Florl C."/>
            <person name="Voigt K."/>
            <person name="Horn F."/>
        </authorList>
    </citation>
    <scope>NUCLEOTIDE SEQUENCE</scope>
    <source>
        <strain evidence="2">JMRC FSU:6197</strain>
    </source>
</reference>
<dbReference type="OrthoDB" id="2412648at2759"/>
<sequence length="146" mass="15380">MRFSLIAAATIAGYASLAAAQECNPSFNVTAAPQCISDCNKKAGQEQYADWTDDPKSPHFVQSMGYQCGKGTPAYTTFMTASGTCMMSCSKDDQNAFGQYYAAACAWYSEHSKDTCDVTEESIAMKIKMGGALVAAAAAGSAALLF</sequence>
<protein>
    <recommendedName>
        <fullName evidence="3">Secreted protein</fullName>
    </recommendedName>
</protein>
<name>A0A077WI00_9FUNG</name>